<name>A0ACC0SDQ8_POPTR</name>
<comment type="caution">
    <text evidence="1">The sequence shown here is derived from an EMBL/GenBank/DDBJ whole genome shotgun (WGS) entry which is preliminary data.</text>
</comment>
<proteinExistence type="predicted"/>
<keyword evidence="2" id="KW-1185">Reference proteome</keyword>
<sequence>MRKVMPSTKVAPFVLRRNYICSCVSCLALKPLLFYPHPPSLSHFSPSHLFNIRHLLLTSISISLPTMKNPLSSTISFSSQYRLLILTLLLFFVISTATRIPNYASLDTSSRNHRDSFKIQRYSPSSFPRKSTSSYWCNQFQRMKGGLHLGPPPPPPPPSEIDPIYGVEKRLVPSGPNPLHN</sequence>
<accession>A0ACC0SDQ8</accession>
<evidence type="ECO:0000313" key="1">
    <source>
        <dbReference type="EMBL" id="KAI9387368.1"/>
    </source>
</evidence>
<evidence type="ECO:0000313" key="2">
    <source>
        <dbReference type="Proteomes" id="UP000006729"/>
    </source>
</evidence>
<organism evidence="1 2">
    <name type="scientific">Populus trichocarpa</name>
    <name type="common">Western balsam poplar</name>
    <name type="synonym">Populus balsamifera subsp. trichocarpa</name>
    <dbReference type="NCBI Taxonomy" id="3694"/>
    <lineage>
        <taxon>Eukaryota</taxon>
        <taxon>Viridiplantae</taxon>
        <taxon>Streptophyta</taxon>
        <taxon>Embryophyta</taxon>
        <taxon>Tracheophyta</taxon>
        <taxon>Spermatophyta</taxon>
        <taxon>Magnoliopsida</taxon>
        <taxon>eudicotyledons</taxon>
        <taxon>Gunneridae</taxon>
        <taxon>Pentapetalae</taxon>
        <taxon>rosids</taxon>
        <taxon>fabids</taxon>
        <taxon>Malpighiales</taxon>
        <taxon>Salicaceae</taxon>
        <taxon>Saliceae</taxon>
        <taxon>Populus</taxon>
    </lineage>
</organism>
<reference evidence="1 2" key="1">
    <citation type="journal article" date="2006" name="Science">
        <title>The genome of black cottonwood, Populus trichocarpa (Torr. &amp; Gray).</title>
        <authorList>
            <person name="Tuskan G.A."/>
            <person name="Difazio S."/>
            <person name="Jansson S."/>
            <person name="Bohlmann J."/>
            <person name="Grigoriev I."/>
            <person name="Hellsten U."/>
            <person name="Putnam N."/>
            <person name="Ralph S."/>
            <person name="Rombauts S."/>
            <person name="Salamov A."/>
            <person name="Schein J."/>
            <person name="Sterck L."/>
            <person name="Aerts A."/>
            <person name="Bhalerao R.R."/>
            <person name="Bhalerao R.P."/>
            <person name="Blaudez D."/>
            <person name="Boerjan W."/>
            <person name="Brun A."/>
            <person name="Brunner A."/>
            <person name="Busov V."/>
            <person name="Campbell M."/>
            <person name="Carlson J."/>
            <person name="Chalot M."/>
            <person name="Chapman J."/>
            <person name="Chen G.L."/>
            <person name="Cooper D."/>
            <person name="Coutinho P.M."/>
            <person name="Couturier J."/>
            <person name="Covert S."/>
            <person name="Cronk Q."/>
            <person name="Cunningham R."/>
            <person name="Davis J."/>
            <person name="Degroeve S."/>
            <person name="Dejardin A."/>
            <person name="Depamphilis C."/>
            <person name="Detter J."/>
            <person name="Dirks B."/>
            <person name="Dubchak I."/>
            <person name="Duplessis S."/>
            <person name="Ehlting J."/>
            <person name="Ellis B."/>
            <person name="Gendler K."/>
            <person name="Goodstein D."/>
            <person name="Gribskov M."/>
            <person name="Grimwood J."/>
            <person name="Groover A."/>
            <person name="Gunter L."/>
            <person name="Hamberger B."/>
            <person name="Heinze B."/>
            <person name="Helariutta Y."/>
            <person name="Henrissat B."/>
            <person name="Holligan D."/>
            <person name="Holt R."/>
            <person name="Huang W."/>
            <person name="Islam-Faridi N."/>
            <person name="Jones S."/>
            <person name="Jones-Rhoades M."/>
            <person name="Jorgensen R."/>
            <person name="Joshi C."/>
            <person name="Kangasjarvi J."/>
            <person name="Karlsson J."/>
            <person name="Kelleher C."/>
            <person name="Kirkpatrick R."/>
            <person name="Kirst M."/>
            <person name="Kohler A."/>
            <person name="Kalluri U."/>
            <person name="Larimer F."/>
            <person name="Leebens-Mack J."/>
            <person name="Leple J.C."/>
            <person name="Locascio P."/>
            <person name="Lou Y."/>
            <person name="Lucas S."/>
            <person name="Martin F."/>
            <person name="Montanini B."/>
            <person name="Napoli C."/>
            <person name="Nelson D.R."/>
            <person name="Nelson C."/>
            <person name="Nieminen K."/>
            <person name="Nilsson O."/>
            <person name="Pereda V."/>
            <person name="Peter G."/>
            <person name="Philippe R."/>
            <person name="Pilate G."/>
            <person name="Poliakov A."/>
            <person name="Razumovskaya J."/>
            <person name="Richardson P."/>
            <person name="Rinaldi C."/>
            <person name="Ritland K."/>
            <person name="Rouze P."/>
            <person name="Ryaboy D."/>
            <person name="Schmutz J."/>
            <person name="Schrader J."/>
            <person name="Segerman B."/>
            <person name="Shin H."/>
            <person name="Siddiqui A."/>
            <person name="Sterky F."/>
            <person name="Terry A."/>
            <person name="Tsai C.J."/>
            <person name="Uberbacher E."/>
            <person name="Unneberg P."/>
            <person name="Vahala J."/>
            <person name="Wall K."/>
            <person name="Wessler S."/>
            <person name="Yang G."/>
            <person name="Yin T."/>
            <person name="Douglas C."/>
            <person name="Marra M."/>
            <person name="Sandberg G."/>
            <person name="Van de Peer Y."/>
            <person name="Rokhsar D."/>
        </authorList>
    </citation>
    <scope>NUCLEOTIDE SEQUENCE [LARGE SCALE GENOMIC DNA]</scope>
    <source>
        <strain evidence="2">cv. Nisqually</strain>
    </source>
</reference>
<gene>
    <name evidence="1" type="ORF">POPTR_010G160600v4</name>
</gene>
<dbReference type="EMBL" id="CM009299">
    <property type="protein sequence ID" value="KAI9387368.1"/>
    <property type="molecule type" value="Genomic_DNA"/>
</dbReference>
<dbReference type="Proteomes" id="UP000006729">
    <property type="component" value="Chromosome 10"/>
</dbReference>
<protein>
    <submittedName>
        <fullName evidence="1">Uncharacterized protein</fullName>
    </submittedName>
</protein>